<dbReference type="SUPFAM" id="SSF57362">
    <property type="entry name" value="BPTI-like"/>
    <property type="match status" value="1"/>
</dbReference>
<name>A0A147BXV3_IXORI</name>
<dbReference type="AlphaFoldDB" id="A0A147BXV3"/>
<dbReference type="Gene3D" id="4.10.410.10">
    <property type="entry name" value="Pancreatic trypsin inhibitor Kunitz domain"/>
    <property type="match status" value="1"/>
</dbReference>
<dbReference type="GO" id="GO:0004867">
    <property type="term" value="F:serine-type endopeptidase inhibitor activity"/>
    <property type="evidence" value="ECO:0007669"/>
    <property type="project" value="InterPro"/>
</dbReference>
<feature type="non-terminal residue" evidence="1">
    <location>
        <position position="1"/>
    </location>
</feature>
<reference evidence="1" key="1">
    <citation type="journal article" date="2018" name="PLoS Negl. Trop. Dis.">
        <title>Sialome diversity of ticks revealed by RNAseq of single tick salivary glands.</title>
        <authorList>
            <person name="Perner J."/>
            <person name="Kropackova S."/>
            <person name="Kopacek P."/>
            <person name="Ribeiro J.M."/>
        </authorList>
    </citation>
    <scope>NUCLEOTIDE SEQUENCE</scope>
    <source>
        <strain evidence="1">Siblings of single egg batch collected in Ceske Budejovice</strain>
        <tissue evidence="1">Salivary glands</tissue>
    </source>
</reference>
<protein>
    <submittedName>
        <fullName evidence="1">Putative tick kunitz 53</fullName>
    </submittedName>
</protein>
<dbReference type="InterPro" id="IPR036880">
    <property type="entry name" value="Kunitz_BPTI_sf"/>
</dbReference>
<organism evidence="1">
    <name type="scientific">Ixodes ricinus</name>
    <name type="common">Common tick</name>
    <name type="synonym">Acarus ricinus</name>
    <dbReference type="NCBI Taxonomy" id="34613"/>
    <lineage>
        <taxon>Eukaryota</taxon>
        <taxon>Metazoa</taxon>
        <taxon>Ecdysozoa</taxon>
        <taxon>Arthropoda</taxon>
        <taxon>Chelicerata</taxon>
        <taxon>Arachnida</taxon>
        <taxon>Acari</taxon>
        <taxon>Parasitiformes</taxon>
        <taxon>Ixodida</taxon>
        <taxon>Ixodoidea</taxon>
        <taxon>Ixodidae</taxon>
        <taxon>Ixodinae</taxon>
        <taxon>Ixodes</taxon>
    </lineage>
</organism>
<dbReference type="EMBL" id="GEGO01000119">
    <property type="protein sequence ID" value="JAR95285.1"/>
    <property type="molecule type" value="Transcribed_RNA"/>
</dbReference>
<evidence type="ECO:0000313" key="1">
    <source>
        <dbReference type="EMBL" id="JAR95285.1"/>
    </source>
</evidence>
<accession>A0A147BXV3</accession>
<proteinExistence type="predicted"/>
<sequence>EKECEAPHAFTSCAPDATPRFTYYYNNGTRRCEEEFVCAAKGGNNFLSLGECKKNCPYGEFGSCVLICLLQICVAIAITG</sequence>